<dbReference type="SUPFAM" id="SSF53098">
    <property type="entry name" value="Ribonuclease H-like"/>
    <property type="match status" value="1"/>
</dbReference>
<dbReference type="Pfam" id="PF13456">
    <property type="entry name" value="RVT_3"/>
    <property type="match status" value="1"/>
</dbReference>
<dbReference type="GO" id="GO:0003676">
    <property type="term" value="F:nucleic acid binding"/>
    <property type="evidence" value="ECO:0007669"/>
    <property type="project" value="InterPro"/>
</dbReference>
<dbReference type="Gene3D" id="3.30.420.10">
    <property type="entry name" value="Ribonuclease H-like superfamily/Ribonuclease H"/>
    <property type="match status" value="1"/>
</dbReference>
<dbReference type="PANTHER" id="PTHR47074:SF75">
    <property type="entry name" value="RNASE H TYPE-1 DOMAIN-CONTAINING PROTEIN"/>
    <property type="match status" value="1"/>
</dbReference>
<dbReference type="CDD" id="cd06222">
    <property type="entry name" value="RNase_H_like"/>
    <property type="match status" value="1"/>
</dbReference>
<dbReference type="InterPro" id="IPR036397">
    <property type="entry name" value="RNaseH_sf"/>
</dbReference>
<gene>
    <name evidence="2" type="ORF">F3Y22_tig00002840pilonHSYRG00484</name>
</gene>
<reference evidence="2" key="1">
    <citation type="submission" date="2019-09" db="EMBL/GenBank/DDBJ databases">
        <title>Draft genome information of white flower Hibiscus syriacus.</title>
        <authorList>
            <person name="Kim Y.-M."/>
        </authorList>
    </citation>
    <scope>NUCLEOTIDE SEQUENCE [LARGE SCALE GENOMIC DNA]</scope>
    <source>
        <strain evidence="2">YM2019G1</strain>
    </source>
</reference>
<accession>A0A6A3CUM7</accession>
<dbReference type="AlphaFoldDB" id="A0A6A3CUM7"/>
<dbReference type="InterPro" id="IPR052929">
    <property type="entry name" value="RNase_H-like_EbsB-rel"/>
</dbReference>
<dbReference type="PANTHER" id="PTHR47074">
    <property type="entry name" value="BNAC02G40300D PROTEIN"/>
    <property type="match status" value="1"/>
</dbReference>
<feature type="domain" description="RNase H type-1" evidence="1">
    <location>
        <begin position="46"/>
        <end position="157"/>
    </location>
</feature>
<dbReference type="GO" id="GO:0004523">
    <property type="term" value="F:RNA-DNA hybrid ribonuclease activity"/>
    <property type="evidence" value="ECO:0007669"/>
    <property type="project" value="InterPro"/>
</dbReference>
<comment type="caution">
    <text evidence="2">The sequence shown here is derived from an EMBL/GenBank/DDBJ whole genome shotgun (WGS) entry which is preliminary data.</text>
</comment>
<protein>
    <recommendedName>
        <fullName evidence="1">RNase H type-1 domain-containing protein</fullName>
    </recommendedName>
</protein>
<dbReference type="Proteomes" id="UP000436088">
    <property type="component" value="Unassembled WGS sequence"/>
</dbReference>
<sequence length="174" mass="20047">MNELFPLVKESWWKNPLECLDSSILQVDWVPPSVGNLKFNADRAFKNSFAGCGGVLRDDRGFIKVIISGLIEAENPEMVKLAAIRVALELFVEAGWHSHWNLIIESDSKIVLNWVNSAVSRSWRGWFWFEEIDNLRRKLAHSSFAYSLRQINGMADQHGKLGLSRPKMFKAWWD</sequence>
<dbReference type="InterPro" id="IPR002156">
    <property type="entry name" value="RNaseH_domain"/>
</dbReference>
<dbReference type="InterPro" id="IPR012337">
    <property type="entry name" value="RNaseH-like_sf"/>
</dbReference>
<evidence type="ECO:0000313" key="3">
    <source>
        <dbReference type="Proteomes" id="UP000436088"/>
    </source>
</evidence>
<evidence type="ECO:0000259" key="1">
    <source>
        <dbReference type="Pfam" id="PF13456"/>
    </source>
</evidence>
<evidence type="ECO:0000313" key="2">
    <source>
        <dbReference type="EMBL" id="KAE8731152.1"/>
    </source>
</evidence>
<keyword evidence="3" id="KW-1185">Reference proteome</keyword>
<organism evidence="2 3">
    <name type="scientific">Hibiscus syriacus</name>
    <name type="common">Rose of Sharon</name>
    <dbReference type="NCBI Taxonomy" id="106335"/>
    <lineage>
        <taxon>Eukaryota</taxon>
        <taxon>Viridiplantae</taxon>
        <taxon>Streptophyta</taxon>
        <taxon>Embryophyta</taxon>
        <taxon>Tracheophyta</taxon>
        <taxon>Spermatophyta</taxon>
        <taxon>Magnoliopsida</taxon>
        <taxon>eudicotyledons</taxon>
        <taxon>Gunneridae</taxon>
        <taxon>Pentapetalae</taxon>
        <taxon>rosids</taxon>
        <taxon>malvids</taxon>
        <taxon>Malvales</taxon>
        <taxon>Malvaceae</taxon>
        <taxon>Malvoideae</taxon>
        <taxon>Hibiscus</taxon>
    </lineage>
</organism>
<name>A0A6A3CUM7_HIBSY</name>
<dbReference type="EMBL" id="VEPZ02000196">
    <property type="protein sequence ID" value="KAE8731152.1"/>
    <property type="molecule type" value="Genomic_DNA"/>
</dbReference>
<proteinExistence type="predicted"/>
<dbReference type="InterPro" id="IPR044730">
    <property type="entry name" value="RNase_H-like_dom_plant"/>
</dbReference>